<dbReference type="CDD" id="cd16345">
    <property type="entry name" value="LMWP_ArsC"/>
    <property type="match status" value="1"/>
</dbReference>
<evidence type="ECO:0000313" key="3">
    <source>
        <dbReference type="EMBL" id="SDM52453.1"/>
    </source>
</evidence>
<dbReference type="OrthoDB" id="9799372at2"/>
<organism evidence="3 4">
    <name type="scientific">Allokutzneria albata</name>
    <name type="common">Kibdelosporangium albatum</name>
    <dbReference type="NCBI Taxonomy" id="211114"/>
    <lineage>
        <taxon>Bacteria</taxon>
        <taxon>Bacillati</taxon>
        <taxon>Actinomycetota</taxon>
        <taxon>Actinomycetes</taxon>
        <taxon>Pseudonocardiales</taxon>
        <taxon>Pseudonocardiaceae</taxon>
        <taxon>Allokutzneria</taxon>
    </lineage>
</organism>
<feature type="domain" description="Phosphotyrosine protein phosphatase I" evidence="2">
    <location>
        <begin position="5"/>
        <end position="130"/>
    </location>
</feature>
<dbReference type="InterPro" id="IPR036196">
    <property type="entry name" value="Ptyr_pPase_sf"/>
</dbReference>
<dbReference type="RefSeq" id="WP_030432887.1">
    <property type="nucleotide sequence ID" value="NZ_JOEF01000033.1"/>
</dbReference>
<evidence type="ECO:0000259" key="2">
    <source>
        <dbReference type="SMART" id="SM00226"/>
    </source>
</evidence>
<dbReference type="InterPro" id="IPR023485">
    <property type="entry name" value="Ptyr_pPase"/>
</dbReference>
<dbReference type="SUPFAM" id="SSF52788">
    <property type="entry name" value="Phosphotyrosine protein phosphatases I"/>
    <property type="match status" value="1"/>
</dbReference>
<protein>
    <submittedName>
        <fullName evidence="3">Protein-tyrosine-phosphatase</fullName>
    </submittedName>
</protein>
<dbReference type="Gene3D" id="3.40.50.2300">
    <property type="match status" value="1"/>
</dbReference>
<dbReference type="EMBL" id="LT629701">
    <property type="protein sequence ID" value="SDM52453.1"/>
    <property type="molecule type" value="Genomic_DNA"/>
</dbReference>
<keyword evidence="4" id="KW-1185">Reference proteome</keyword>
<dbReference type="Proteomes" id="UP000183376">
    <property type="component" value="Chromosome I"/>
</dbReference>
<dbReference type="PANTHER" id="PTHR43428">
    <property type="entry name" value="ARSENATE REDUCTASE"/>
    <property type="match status" value="1"/>
</dbReference>
<evidence type="ECO:0000256" key="1">
    <source>
        <dbReference type="ARBA" id="ARBA00022849"/>
    </source>
</evidence>
<dbReference type="STRING" id="211114.SAMN04489726_2052"/>
<dbReference type="eggNOG" id="COG0394">
    <property type="taxonomic scope" value="Bacteria"/>
</dbReference>
<accession>A0A1G9TXV1</accession>
<gene>
    <name evidence="3" type="ORF">SAMN04489726_2052</name>
</gene>
<dbReference type="GO" id="GO:0046685">
    <property type="term" value="P:response to arsenic-containing substance"/>
    <property type="evidence" value="ECO:0007669"/>
    <property type="project" value="UniProtKB-KW"/>
</dbReference>
<sequence length="132" mass="14292">MSAVPEVLFVCVHNAGRSQMAAALLHHHAQGRVLVRSAGSAPAESVNPAVVEVMAELGLDLSEEFPKRLTTEAVQAADVVITMGCGDACPVFPGKRYLDWQLEDPAGKPVEQVRPIRDEIDRRVQRLLAELA</sequence>
<name>A0A1G9TXV1_ALLAB</name>
<proteinExistence type="predicted"/>
<dbReference type="Pfam" id="PF01451">
    <property type="entry name" value="LMWPc"/>
    <property type="match status" value="1"/>
</dbReference>
<keyword evidence="1" id="KW-0059">Arsenical resistance</keyword>
<evidence type="ECO:0000313" key="4">
    <source>
        <dbReference type="Proteomes" id="UP000183376"/>
    </source>
</evidence>
<dbReference type="SMART" id="SM00226">
    <property type="entry name" value="LMWPc"/>
    <property type="match status" value="1"/>
</dbReference>
<dbReference type="PANTHER" id="PTHR43428:SF1">
    <property type="entry name" value="ARSENATE REDUCTASE"/>
    <property type="match status" value="1"/>
</dbReference>
<dbReference type="AlphaFoldDB" id="A0A1G9TXV1"/>
<reference evidence="3 4" key="1">
    <citation type="submission" date="2016-10" db="EMBL/GenBank/DDBJ databases">
        <authorList>
            <person name="de Groot N.N."/>
        </authorList>
    </citation>
    <scope>NUCLEOTIDE SEQUENCE [LARGE SCALE GENOMIC DNA]</scope>
    <source>
        <strain evidence="3 4">DSM 44149</strain>
    </source>
</reference>